<reference evidence="1" key="1">
    <citation type="journal article" date="2016" name="Gigascience">
        <title>De novo construction of an expanded transcriptome assembly for the western tarnished plant bug, Lygus hesperus.</title>
        <authorList>
            <person name="Tassone E.E."/>
            <person name="Geib S.M."/>
            <person name="Hall B."/>
            <person name="Fabrick J.A."/>
            <person name="Brent C.S."/>
            <person name="Hull J.J."/>
        </authorList>
    </citation>
    <scope>NUCLEOTIDE SEQUENCE</scope>
</reference>
<evidence type="ECO:0000313" key="1">
    <source>
        <dbReference type="EMBL" id="JAQ17157.1"/>
    </source>
</evidence>
<proteinExistence type="predicted"/>
<name>A0A146ME93_LYGHE</name>
<protein>
    <submittedName>
        <fullName evidence="1">Uncharacterized protein</fullName>
    </submittedName>
</protein>
<gene>
    <name evidence="1" type="ORF">g.1564</name>
</gene>
<dbReference type="EMBL" id="GDHC01001472">
    <property type="protein sequence ID" value="JAQ17157.1"/>
    <property type="molecule type" value="Transcribed_RNA"/>
</dbReference>
<dbReference type="AlphaFoldDB" id="A0A146ME93"/>
<sequence>MFALFDAYPGAMMSIFFLHRPPAPLRAVVSQVLGLPQLVQRNSTHFHPCPRLYLCTSAQILRTVNGMRNLKLDALVLTVNVGQPSSNLRPKIYRKFLPGIPPTLHRTTTTMLVLWPLVHYSMSQSASCVSANPPRLSHYPPVLVPLIPWHAAGTAVLLVTTPRAPPCSPFCC</sequence>
<accession>A0A146ME93</accession>
<organism evidence="1">
    <name type="scientific">Lygus hesperus</name>
    <name type="common">Western plant bug</name>
    <dbReference type="NCBI Taxonomy" id="30085"/>
    <lineage>
        <taxon>Eukaryota</taxon>
        <taxon>Metazoa</taxon>
        <taxon>Ecdysozoa</taxon>
        <taxon>Arthropoda</taxon>
        <taxon>Hexapoda</taxon>
        <taxon>Insecta</taxon>
        <taxon>Pterygota</taxon>
        <taxon>Neoptera</taxon>
        <taxon>Paraneoptera</taxon>
        <taxon>Hemiptera</taxon>
        <taxon>Heteroptera</taxon>
        <taxon>Panheteroptera</taxon>
        <taxon>Cimicomorpha</taxon>
        <taxon>Miridae</taxon>
        <taxon>Mirini</taxon>
        <taxon>Lygus</taxon>
    </lineage>
</organism>